<evidence type="ECO:0000256" key="3">
    <source>
        <dbReference type="ARBA" id="ARBA00022737"/>
    </source>
</evidence>
<reference evidence="4" key="1">
    <citation type="journal article" date="2020" name="J. Eukaryot. Microbiol.">
        <title>De novo Sequencing, Assembly and Annotation of the Transcriptome for the Free-Living Testate Amoeba Arcella intermedia.</title>
        <authorList>
            <person name="Ribeiro G.M."/>
            <person name="Porfirio-Sousa A.L."/>
            <person name="Maurer-Alcala X.X."/>
            <person name="Katz L.A."/>
            <person name="Lahr D.J.G."/>
        </authorList>
    </citation>
    <scope>NUCLEOTIDE SEQUENCE</scope>
</reference>
<dbReference type="AlphaFoldDB" id="A0A6B2LMD2"/>
<dbReference type="GO" id="GO:0005829">
    <property type="term" value="C:cytosol"/>
    <property type="evidence" value="ECO:0007669"/>
    <property type="project" value="TreeGrafter"/>
</dbReference>
<accession>A0A6B2LMD2</accession>
<keyword evidence="2" id="KW-0433">Leucine-rich repeat</keyword>
<keyword evidence="3" id="KW-0677">Repeat</keyword>
<dbReference type="SUPFAM" id="SSF52047">
    <property type="entry name" value="RNI-like"/>
    <property type="match status" value="1"/>
</dbReference>
<dbReference type="GO" id="GO:0031267">
    <property type="term" value="F:small GTPase binding"/>
    <property type="evidence" value="ECO:0007669"/>
    <property type="project" value="TreeGrafter"/>
</dbReference>
<dbReference type="GO" id="GO:0005634">
    <property type="term" value="C:nucleus"/>
    <property type="evidence" value="ECO:0007669"/>
    <property type="project" value="TreeGrafter"/>
</dbReference>
<protein>
    <submittedName>
        <fullName evidence="4">Uncharacterized protein</fullName>
    </submittedName>
</protein>
<organism evidence="4">
    <name type="scientific">Arcella intermedia</name>
    <dbReference type="NCBI Taxonomy" id="1963864"/>
    <lineage>
        <taxon>Eukaryota</taxon>
        <taxon>Amoebozoa</taxon>
        <taxon>Tubulinea</taxon>
        <taxon>Elardia</taxon>
        <taxon>Arcellinida</taxon>
        <taxon>Sphaerothecina</taxon>
        <taxon>Arcellidae</taxon>
        <taxon>Arcella</taxon>
    </lineage>
</organism>
<dbReference type="InterPro" id="IPR027038">
    <property type="entry name" value="RanGap"/>
</dbReference>
<dbReference type="InterPro" id="IPR001611">
    <property type="entry name" value="Leu-rich_rpt"/>
</dbReference>
<dbReference type="GO" id="GO:0006913">
    <property type="term" value="P:nucleocytoplasmic transport"/>
    <property type="evidence" value="ECO:0007669"/>
    <property type="project" value="TreeGrafter"/>
</dbReference>
<dbReference type="GO" id="GO:0005096">
    <property type="term" value="F:GTPase activator activity"/>
    <property type="evidence" value="ECO:0007669"/>
    <property type="project" value="UniProtKB-KW"/>
</dbReference>
<keyword evidence="1" id="KW-0343">GTPase activation</keyword>
<dbReference type="Pfam" id="PF13516">
    <property type="entry name" value="LRR_6"/>
    <property type="match status" value="2"/>
</dbReference>
<dbReference type="PANTHER" id="PTHR24113">
    <property type="entry name" value="RAN GTPASE-ACTIVATING PROTEIN 1"/>
    <property type="match status" value="1"/>
</dbReference>
<evidence type="ECO:0000256" key="2">
    <source>
        <dbReference type="ARBA" id="ARBA00022614"/>
    </source>
</evidence>
<dbReference type="PANTHER" id="PTHR24113:SF12">
    <property type="entry name" value="RAN GTPASE-ACTIVATING PROTEIN 1"/>
    <property type="match status" value="1"/>
</dbReference>
<proteinExistence type="predicted"/>
<dbReference type="GO" id="GO:0048471">
    <property type="term" value="C:perinuclear region of cytoplasm"/>
    <property type="evidence" value="ECO:0007669"/>
    <property type="project" value="TreeGrafter"/>
</dbReference>
<dbReference type="SMART" id="SM00368">
    <property type="entry name" value="LRR_RI"/>
    <property type="match status" value="3"/>
</dbReference>
<dbReference type="InterPro" id="IPR032675">
    <property type="entry name" value="LRR_dom_sf"/>
</dbReference>
<dbReference type="Gene3D" id="3.80.10.10">
    <property type="entry name" value="Ribonuclease Inhibitor"/>
    <property type="match status" value="1"/>
</dbReference>
<evidence type="ECO:0000256" key="1">
    <source>
        <dbReference type="ARBA" id="ARBA00022468"/>
    </source>
</evidence>
<name>A0A6B2LMD2_9EUKA</name>
<dbReference type="EMBL" id="GIBP01009031">
    <property type="protein sequence ID" value="NDV38000.1"/>
    <property type="molecule type" value="Transcribed_RNA"/>
</dbReference>
<evidence type="ECO:0000313" key="4">
    <source>
        <dbReference type="EMBL" id="NDV38000.1"/>
    </source>
</evidence>
<sequence length="134" mass="15065">MFSSNTILRRLDLNGNNIGDYGIFKLTKSLKRNTNFTSLSLSHNKFTVEGFKEIASLLQKNYTINSLDLKGNKLSQESDEGFLELCKSLTLNTSLSNLELLNIKNIPFATTFSYFSTFLNSTTSLRTLSLSCKD</sequence>